<dbReference type="PANTHER" id="PTHR43415:SF3">
    <property type="entry name" value="GNAT-FAMILY ACETYLTRANSFERASE"/>
    <property type="match status" value="1"/>
</dbReference>
<dbReference type="STRING" id="1246637.MTBBW1_2030042"/>
<dbReference type="PANTHER" id="PTHR43415">
    <property type="entry name" value="SPERMIDINE N(1)-ACETYLTRANSFERASE"/>
    <property type="match status" value="1"/>
</dbReference>
<sequence length="194" mass="22802">MILNGKYLSIRQLKPEDAYIIMEWYENTSFSFYKPFLKSLFPDIKALSDYINAHLQVNPPIQIEYLILDRKKEKPTGIVSIQDIDYINKKAELALWINKKPAGRQGIEALWCAVTHAFNDLGLEKLIFYVARNNHDFLKKLENHQWTPEAILKKELLLSDSSRLDIYRYAIFPEDIDLPFWQSIKKALNYTESC</sequence>
<dbReference type="RefSeq" id="WP_080807136.1">
    <property type="nucleotide sequence ID" value="NZ_LT828556.1"/>
</dbReference>
<dbReference type="GO" id="GO:0016747">
    <property type="term" value="F:acyltransferase activity, transferring groups other than amino-acyl groups"/>
    <property type="evidence" value="ECO:0007669"/>
    <property type="project" value="InterPro"/>
</dbReference>
<dbReference type="OrthoDB" id="9801656at2"/>
<keyword evidence="3" id="KW-1185">Reference proteome</keyword>
<gene>
    <name evidence="2" type="ORF">MTBBW1_2030042</name>
</gene>
<dbReference type="EMBL" id="FWEV01000117">
    <property type="protein sequence ID" value="SLM29952.1"/>
    <property type="molecule type" value="Genomic_DNA"/>
</dbReference>
<keyword evidence="2" id="KW-0808">Transferase</keyword>
<name>A0A1W1HC23_9BACT</name>
<organism evidence="2 3">
    <name type="scientific">Desulfamplus magnetovallimortis</name>
    <dbReference type="NCBI Taxonomy" id="1246637"/>
    <lineage>
        <taxon>Bacteria</taxon>
        <taxon>Pseudomonadati</taxon>
        <taxon>Thermodesulfobacteriota</taxon>
        <taxon>Desulfobacteria</taxon>
        <taxon>Desulfobacterales</taxon>
        <taxon>Desulfobacteraceae</taxon>
        <taxon>Desulfamplus</taxon>
    </lineage>
</organism>
<dbReference type="SUPFAM" id="SSF55729">
    <property type="entry name" value="Acyl-CoA N-acyltransferases (Nat)"/>
    <property type="match status" value="1"/>
</dbReference>
<dbReference type="InterPro" id="IPR000182">
    <property type="entry name" value="GNAT_dom"/>
</dbReference>
<protein>
    <submittedName>
        <fullName evidence="2">Putative Acetyltransferase, GNAT family</fullName>
    </submittedName>
</protein>
<evidence type="ECO:0000313" key="3">
    <source>
        <dbReference type="Proteomes" id="UP000191931"/>
    </source>
</evidence>
<accession>A0A1W1HC23</accession>
<dbReference type="AlphaFoldDB" id="A0A1W1HC23"/>
<dbReference type="Pfam" id="PF13302">
    <property type="entry name" value="Acetyltransf_3"/>
    <property type="match status" value="1"/>
</dbReference>
<dbReference type="InterPro" id="IPR016181">
    <property type="entry name" value="Acyl_CoA_acyltransferase"/>
</dbReference>
<dbReference type="Gene3D" id="3.40.630.30">
    <property type="match status" value="1"/>
</dbReference>
<dbReference type="Proteomes" id="UP000191931">
    <property type="component" value="Unassembled WGS sequence"/>
</dbReference>
<evidence type="ECO:0000313" key="2">
    <source>
        <dbReference type="EMBL" id="SLM29952.1"/>
    </source>
</evidence>
<evidence type="ECO:0000259" key="1">
    <source>
        <dbReference type="Pfam" id="PF13302"/>
    </source>
</evidence>
<reference evidence="2 3" key="1">
    <citation type="submission" date="2017-03" db="EMBL/GenBank/DDBJ databases">
        <authorList>
            <person name="Afonso C.L."/>
            <person name="Miller P.J."/>
            <person name="Scott M.A."/>
            <person name="Spackman E."/>
            <person name="Goraichik I."/>
            <person name="Dimitrov K.M."/>
            <person name="Suarez D.L."/>
            <person name="Swayne D.E."/>
        </authorList>
    </citation>
    <scope>NUCLEOTIDE SEQUENCE [LARGE SCALE GENOMIC DNA]</scope>
    <source>
        <strain evidence="2">PRJEB14757</strain>
    </source>
</reference>
<proteinExistence type="predicted"/>
<feature type="domain" description="N-acetyltransferase" evidence="1">
    <location>
        <begin position="8"/>
        <end position="136"/>
    </location>
</feature>